<reference evidence="2" key="1">
    <citation type="submission" date="2023-06" db="EMBL/GenBank/DDBJ databases">
        <title>Genomic analysis of the entomopathogenic nematode Steinernema hermaphroditum.</title>
        <authorList>
            <person name="Schwarz E.M."/>
            <person name="Heppert J.K."/>
            <person name="Baniya A."/>
            <person name="Schwartz H.T."/>
            <person name="Tan C.-H."/>
            <person name="Antoshechkin I."/>
            <person name="Sternberg P.W."/>
            <person name="Goodrich-Blair H."/>
            <person name="Dillman A.R."/>
        </authorList>
    </citation>
    <scope>NUCLEOTIDE SEQUENCE</scope>
    <source>
        <strain evidence="2">PS9179</strain>
        <tissue evidence="2">Whole animal</tissue>
    </source>
</reference>
<sequence>MKSFMRSITNGASATQYDVEFSDKLVILEVTKKQTERMVSTLKNYAQDVMGNSMNRYEKLGEMISVYGSKCTEAEVSSKLREVKPFFDNVGKHYRTLAQHIMDNMVSVLEQWLKTDVKTMCEEVKKLKKAKDTMDSATNKARGKESNEELMGKKTAAEAAHNAQVEATKVVLANLPEEQEKQQQMFATFIDMQAKMYADLKGEYESIAAAITI</sequence>
<evidence type="ECO:0000259" key="1">
    <source>
        <dbReference type="Pfam" id="PF03114"/>
    </source>
</evidence>
<dbReference type="AlphaFoldDB" id="A0AA39LMM7"/>
<comment type="caution">
    <text evidence="2">The sequence shown here is derived from an EMBL/GenBank/DDBJ whole genome shotgun (WGS) entry which is preliminary data.</text>
</comment>
<dbReference type="SUPFAM" id="SSF103657">
    <property type="entry name" value="BAR/IMD domain-like"/>
    <property type="match status" value="1"/>
</dbReference>
<dbReference type="EMBL" id="JAUCMV010000004">
    <property type="protein sequence ID" value="KAK0402947.1"/>
    <property type="molecule type" value="Genomic_DNA"/>
</dbReference>
<dbReference type="Pfam" id="PF03114">
    <property type="entry name" value="BAR"/>
    <property type="match status" value="1"/>
</dbReference>
<name>A0AA39LMM7_9BILA</name>
<protein>
    <recommendedName>
        <fullName evidence="1">BAR domain-containing protein</fullName>
    </recommendedName>
</protein>
<accession>A0AA39LMM7</accession>
<dbReference type="InterPro" id="IPR027267">
    <property type="entry name" value="AH/BAR_dom_sf"/>
</dbReference>
<organism evidence="2 3">
    <name type="scientific">Steinernema hermaphroditum</name>
    <dbReference type="NCBI Taxonomy" id="289476"/>
    <lineage>
        <taxon>Eukaryota</taxon>
        <taxon>Metazoa</taxon>
        <taxon>Ecdysozoa</taxon>
        <taxon>Nematoda</taxon>
        <taxon>Chromadorea</taxon>
        <taxon>Rhabditida</taxon>
        <taxon>Tylenchina</taxon>
        <taxon>Panagrolaimomorpha</taxon>
        <taxon>Strongyloidoidea</taxon>
        <taxon>Steinernematidae</taxon>
        <taxon>Steinernema</taxon>
    </lineage>
</organism>
<dbReference type="Proteomes" id="UP001175271">
    <property type="component" value="Unassembled WGS sequence"/>
</dbReference>
<dbReference type="InterPro" id="IPR004148">
    <property type="entry name" value="BAR_dom"/>
</dbReference>
<proteinExistence type="predicted"/>
<dbReference type="Gene3D" id="1.20.1270.60">
    <property type="entry name" value="Arfaptin homology (AH) domain/BAR domain"/>
    <property type="match status" value="1"/>
</dbReference>
<feature type="domain" description="BAR" evidence="1">
    <location>
        <begin position="2"/>
        <end position="200"/>
    </location>
</feature>
<gene>
    <name evidence="2" type="ORF">QR680_016630</name>
</gene>
<evidence type="ECO:0000313" key="2">
    <source>
        <dbReference type="EMBL" id="KAK0402947.1"/>
    </source>
</evidence>
<evidence type="ECO:0000313" key="3">
    <source>
        <dbReference type="Proteomes" id="UP001175271"/>
    </source>
</evidence>
<keyword evidence="3" id="KW-1185">Reference proteome</keyword>
<dbReference type="GO" id="GO:0005737">
    <property type="term" value="C:cytoplasm"/>
    <property type="evidence" value="ECO:0007669"/>
    <property type="project" value="InterPro"/>
</dbReference>